<name>A0A0K2U8N5_LEPSM</name>
<organism evidence="2">
    <name type="scientific">Lepeophtheirus salmonis</name>
    <name type="common">Salmon louse</name>
    <name type="synonym">Caligus salmonis</name>
    <dbReference type="NCBI Taxonomy" id="72036"/>
    <lineage>
        <taxon>Eukaryota</taxon>
        <taxon>Metazoa</taxon>
        <taxon>Ecdysozoa</taxon>
        <taxon>Arthropoda</taxon>
        <taxon>Crustacea</taxon>
        <taxon>Multicrustacea</taxon>
        <taxon>Hexanauplia</taxon>
        <taxon>Copepoda</taxon>
        <taxon>Siphonostomatoida</taxon>
        <taxon>Caligidae</taxon>
        <taxon>Lepeophtheirus</taxon>
    </lineage>
</organism>
<dbReference type="EMBL" id="HACA01017233">
    <property type="protein sequence ID" value="CDW34594.1"/>
    <property type="molecule type" value="Transcribed_RNA"/>
</dbReference>
<evidence type="ECO:0000313" key="3">
    <source>
        <dbReference type="Proteomes" id="UP000675881"/>
    </source>
</evidence>
<protein>
    <submittedName>
        <fullName evidence="1">(salmon louse) hypothetical protein</fullName>
    </submittedName>
    <submittedName>
        <fullName evidence="2">Putative LOC100535543 [Danio rerio]</fullName>
    </submittedName>
</protein>
<dbReference type="EMBL" id="HG994591">
    <property type="protein sequence ID" value="CAF2818832.1"/>
    <property type="molecule type" value="Genomic_DNA"/>
</dbReference>
<reference evidence="2" key="1">
    <citation type="submission" date="2014-05" db="EMBL/GenBank/DDBJ databases">
        <authorList>
            <person name="Chronopoulou M."/>
        </authorList>
    </citation>
    <scope>NUCLEOTIDE SEQUENCE</scope>
    <source>
        <tissue evidence="2">Whole organism</tissue>
    </source>
</reference>
<dbReference type="AlphaFoldDB" id="A0A0K2U8N5"/>
<gene>
    <name evidence="1" type="ORF">LSAA_3727</name>
</gene>
<dbReference type="Proteomes" id="UP000675881">
    <property type="component" value="Chromosome 12"/>
</dbReference>
<evidence type="ECO:0000313" key="2">
    <source>
        <dbReference type="EMBL" id="CDW34594.1"/>
    </source>
</evidence>
<evidence type="ECO:0000313" key="1">
    <source>
        <dbReference type="EMBL" id="CAF2818832.1"/>
    </source>
</evidence>
<accession>A0A0K2U8N5</accession>
<sequence length="100" mass="11262">MFHYTIEHVKGSNNSHADSLSSGPVDYPILENDSTDMLMCMAIDPSSVKEDELLNVTRKDDFLSLAIEAAISGDWSKVTEIAFLRKATYYLREMYSSFGE</sequence>
<keyword evidence="3" id="KW-1185">Reference proteome</keyword>
<proteinExistence type="predicted"/>
<reference evidence="1" key="2">
    <citation type="submission" date="2021-02" db="EMBL/GenBank/DDBJ databases">
        <authorList>
            <person name="Bekaert M."/>
        </authorList>
    </citation>
    <scope>NUCLEOTIDE SEQUENCE</scope>
    <source>
        <strain evidence="1">IoA-00</strain>
    </source>
</reference>